<keyword evidence="2" id="KW-0472">Membrane</keyword>
<dbReference type="PANTHER" id="PTHR12335">
    <property type="entry name" value="TIPE PROTEIN TEMPERATURE-INDUCED PARALYTIC E"/>
    <property type="match status" value="1"/>
</dbReference>
<dbReference type="AlphaFoldDB" id="A0A2J7RPJ4"/>
<accession>A0A2J7RPJ4</accession>
<dbReference type="EMBL" id="NEVH01001358">
    <property type="protein sequence ID" value="PNF42754.1"/>
    <property type="molecule type" value="Genomic_DNA"/>
</dbReference>
<evidence type="ECO:0000313" key="3">
    <source>
        <dbReference type="EMBL" id="PNF42753.1"/>
    </source>
</evidence>
<evidence type="ECO:0000256" key="1">
    <source>
        <dbReference type="SAM" id="MobiDB-lite"/>
    </source>
</evidence>
<evidence type="ECO:0000256" key="2">
    <source>
        <dbReference type="SAM" id="Phobius"/>
    </source>
</evidence>
<keyword evidence="2" id="KW-1133">Transmembrane helix</keyword>
<dbReference type="PANTHER" id="PTHR12335:SF6">
    <property type="entry name" value="PROTEIN TIPE"/>
    <property type="match status" value="1"/>
</dbReference>
<name>A0A2J7RPJ4_9NEOP</name>
<comment type="caution">
    <text evidence="3">The sequence shown here is derived from an EMBL/GenBank/DDBJ whole genome shotgun (WGS) entry which is preliminary data.</text>
</comment>
<keyword evidence="2" id="KW-0812">Transmembrane</keyword>
<keyword evidence="4" id="KW-1185">Reference proteome</keyword>
<feature type="transmembrane region" description="Helical" evidence="2">
    <location>
        <begin position="20"/>
        <end position="41"/>
    </location>
</feature>
<gene>
    <name evidence="3" type="primary">tipE_1</name>
    <name evidence="3" type="ORF">B7P43_G13634</name>
</gene>
<dbReference type="FunCoup" id="A0A2J7RPJ4">
    <property type="interactions" value="96"/>
</dbReference>
<dbReference type="STRING" id="105785.A0A2J7RPJ4"/>
<dbReference type="InterPro" id="IPR031578">
    <property type="entry name" value="TipE"/>
</dbReference>
<dbReference type="Pfam" id="PF16972">
    <property type="entry name" value="TipE"/>
    <property type="match status" value="3"/>
</dbReference>
<dbReference type="InParanoid" id="A0A2J7RPJ4"/>
<evidence type="ECO:0000313" key="4">
    <source>
        <dbReference type="Proteomes" id="UP000235965"/>
    </source>
</evidence>
<reference evidence="3 4" key="1">
    <citation type="submission" date="2017-12" db="EMBL/GenBank/DDBJ databases">
        <title>Hemimetabolous genomes reveal molecular basis of termite eusociality.</title>
        <authorList>
            <person name="Harrison M.C."/>
            <person name="Jongepier E."/>
            <person name="Robertson H.M."/>
            <person name="Arning N."/>
            <person name="Bitard-Feildel T."/>
            <person name="Chao H."/>
            <person name="Childers C.P."/>
            <person name="Dinh H."/>
            <person name="Doddapaneni H."/>
            <person name="Dugan S."/>
            <person name="Gowin J."/>
            <person name="Greiner C."/>
            <person name="Han Y."/>
            <person name="Hu H."/>
            <person name="Hughes D.S.T."/>
            <person name="Huylmans A.-K."/>
            <person name="Kemena C."/>
            <person name="Kremer L.P.M."/>
            <person name="Lee S.L."/>
            <person name="Lopez-Ezquerra A."/>
            <person name="Mallet L."/>
            <person name="Monroy-Kuhn J.M."/>
            <person name="Moser A."/>
            <person name="Murali S.C."/>
            <person name="Muzny D.M."/>
            <person name="Otani S."/>
            <person name="Piulachs M.-D."/>
            <person name="Poelchau M."/>
            <person name="Qu J."/>
            <person name="Schaub F."/>
            <person name="Wada-Katsumata A."/>
            <person name="Worley K.C."/>
            <person name="Xie Q."/>
            <person name="Ylla G."/>
            <person name="Poulsen M."/>
            <person name="Gibbs R.A."/>
            <person name="Schal C."/>
            <person name="Richards S."/>
            <person name="Belles X."/>
            <person name="Korb J."/>
            <person name="Bornberg-Bauer E."/>
        </authorList>
    </citation>
    <scope>NUCLEOTIDE SEQUENCE [LARGE SCALE GENOMIC DNA]</scope>
    <source>
        <tissue evidence="3">Whole body</tissue>
    </source>
</reference>
<sequence>MDDAEVEQTIAQKLLFYTTAFFILLGTFSLFAFLFLVPFVIEPAFTTIFMQFDPVAALCQTVDTETRQGASNCTWSSCREGCTKDVFECTQIRVNYKILPVVKTEEGEEGNTEEDEVAEGSADDDIVAKLHEYLRSQRDVSNIVKRREVEHTSSRSGRAIRQYDYSNEMDEDEEETVHNGLESSEQTGLLGNDSEWYYAKARLFPNVKGCGYPPMLNCSIFVKKYSEPGTNFSCYYSKIDPGLVMSELDMWQVYMNLVYAMAIPIPSFIISVIYLAFAYFKIYNDDEQEALVNAAGEVVEGETGGDGMTPLPPLTSGAITPGSEIFREDLASFGHQLKVAMADEMSRESVADAVPVISNSNSIPGNLSKTMTTSISTPHGQIAEV</sequence>
<dbReference type="OrthoDB" id="8190202at2759"/>
<dbReference type="GO" id="GO:0017080">
    <property type="term" value="F:sodium channel regulator activity"/>
    <property type="evidence" value="ECO:0007669"/>
    <property type="project" value="TreeGrafter"/>
</dbReference>
<protein>
    <submittedName>
        <fullName evidence="3">Protein tipE</fullName>
    </submittedName>
</protein>
<dbReference type="Proteomes" id="UP000235965">
    <property type="component" value="Unassembled WGS sequence"/>
</dbReference>
<feature type="transmembrane region" description="Helical" evidence="2">
    <location>
        <begin position="257"/>
        <end position="280"/>
    </location>
</feature>
<dbReference type="GO" id="GO:0005886">
    <property type="term" value="C:plasma membrane"/>
    <property type="evidence" value="ECO:0007669"/>
    <property type="project" value="TreeGrafter"/>
</dbReference>
<proteinExistence type="predicted"/>
<dbReference type="EMBL" id="NEVH01001358">
    <property type="protein sequence ID" value="PNF42753.1"/>
    <property type="molecule type" value="Genomic_DNA"/>
</dbReference>
<organism evidence="3 4">
    <name type="scientific">Cryptotermes secundus</name>
    <dbReference type="NCBI Taxonomy" id="105785"/>
    <lineage>
        <taxon>Eukaryota</taxon>
        <taxon>Metazoa</taxon>
        <taxon>Ecdysozoa</taxon>
        <taxon>Arthropoda</taxon>
        <taxon>Hexapoda</taxon>
        <taxon>Insecta</taxon>
        <taxon>Pterygota</taxon>
        <taxon>Neoptera</taxon>
        <taxon>Polyneoptera</taxon>
        <taxon>Dictyoptera</taxon>
        <taxon>Blattodea</taxon>
        <taxon>Blattoidea</taxon>
        <taxon>Termitoidae</taxon>
        <taxon>Kalotermitidae</taxon>
        <taxon>Cryptotermitinae</taxon>
        <taxon>Cryptotermes</taxon>
    </lineage>
</organism>
<dbReference type="GO" id="GO:0002028">
    <property type="term" value="P:regulation of sodium ion transport"/>
    <property type="evidence" value="ECO:0007669"/>
    <property type="project" value="TreeGrafter"/>
</dbReference>
<feature type="region of interest" description="Disordered" evidence="1">
    <location>
        <begin position="168"/>
        <end position="187"/>
    </location>
</feature>